<name>A0A0W1A2C8_9GAMM</name>
<dbReference type="EMBL" id="LNZB01000056">
    <property type="protein sequence ID" value="KTD75476.1"/>
    <property type="molecule type" value="Genomic_DNA"/>
</dbReference>
<dbReference type="Pfam" id="PF22006">
    <property type="entry name" value="PilZ-like"/>
    <property type="match status" value="1"/>
</dbReference>
<dbReference type="GO" id="GO:0035438">
    <property type="term" value="F:cyclic-di-GMP binding"/>
    <property type="evidence" value="ECO:0007669"/>
    <property type="project" value="InterPro"/>
</dbReference>
<feature type="domain" description="PilZ" evidence="1">
    <location>
        <begin position="1"/>
        <end position="89"/>
    </location>
</feature>
<dbReference type="Gene3D" id="2.40.10.430">
    <property type="match status" value="1"/>
</dbReference>
<keyword evidence="3" id="KW-1185">Reference proteome</keyword>
<accession>A0A0W1A2C8</accession>
<dbReference type="InterPro" id="IPR009875">
    <property type="entry name" value="PilZ_domain"/>
</dbReference>
<dbReference type="PATRIC" id="fig|66969.6.peg.2620"/>
<comment type="caution">
    <text evidence="2">The sequence shown here is derived from an EMBL/GenBank/DDBJ whole genome shotgun (WGS) entry which is preliminary data.</text>
</comment>
<evidence type="ECO:0000313" key="2">
    <source>
        <dbReference type="EMBL" id="KTD75476.1"/>
    </source>
</evidence>
<protein>
    <recommendedName>
        <fullName evidence="1">PilZ domain-containing protein</fullName>
    </recommendedName>
</protein>
<reference evidence="2 3" key="1">
    <citation type="submission" date="2015-11" db="EMBL/GenBank/DDBJ databases">
        <title>Genomic analysis of 38 Legionella species identifies large and diverse effector repertoires.</title>
        <authorList>
            <person name="Burstein D."/>
            <person name="Amaro F."/>
            <person name="Zusman T."/>
            <person name="Lifshitz Z."/>
            <person name="Cohen O."/>
            <person name="Gilbert J.A."/>
            <person name="Pupko T."/>
            <person name="Shuman H.A."/>
            <person name="Segal G."/>
        </authorList>
    </citation>
    <scope>NUCLEOTIDE SEQUENCE [LARGE SCALE GENOMIC DNA]</scope>
    <source>
        <strain evidence="2 3">ATCC 51914</strain>
    </source>
</reference>
<proteinExistence type="predicted"/>
<dbReference type="AlphaFoldDB" id="A0A0W1A2C8"/>
<evidence type="ECO:0000313" key="3">
    <source>
        <dbReference type="Proteomes" id="UP000054729"/>
    </source>
</evidence>
<organism evidence="2 3">
    <name type="scientific">Legionella waltersii</name>
    <dbReference type="NCBI Taxonomy" id="66969"/>
    <lineage>
        <taxon>Bacteria</taxon>
        <taxon>Pseudomonadati</taxon>
        <taxon>Pseudomonadota</taxon>
        <taxon>Gammaproteobacteria</taxon>
        <taxon>Legionellales</taxon>
        <taxon>Legionellaceae</taxon>
        <taxon>Legionella</taxon>
    </lineage>
</organism>
<evidence type="ECO:0000259" key="1">
    <source>
        <dbReference type="Pfam" id="PF22006"/>
    </source>
</evidence>
<gene>
    <name evidence="2" type="ORF">Lwal_2414</name>
</gene>
<dbReference type="Proteomes" id="UP000054729">
    <property type="component" value="Unassembled WGS sequence"/>
</dbReference>
<sequence>MKNNGEMRAFISHVALDVIEISSNGALVIKKSVHLPSAGVIEIHINNFAINVNYEILRTDKDAMVLVFINEEQINALFVVLKHLRDERKRKARKSS</sequence>